<organism evidence="9 10">
    <name type="scientific">Stereum hirsutum (strain FP-91666)</name>
    <name type="common">White-rot fungus</name>
    <dbReference type="NCBI Taxonomy" id="721885"/>
    <lineage>
        <taxon>Eukaryota</taxon>
        <taxon>Fungi</taxon>
        <taxon>Dikarya</taxon>
        <taxon>Basidiomycota</taxon>
        <taxon>Agaricomycotina</taxon>
        <taxon>Agaricomycetes</taxon>
        <taxon>Russulales</taxon>
        <taxon>Stereaceae</taxon>
        <taxon>Stereum</taxon>
    </lineage>
</organism>
<evidence type="ECO:0000256" key="3">
    <source>
        <dbReference type="ARBA" id="ARBA00022630"/>
    </source>
</evidence>
<evidence type="ECO:0000313" key="10">
    <source>
        <dbReference type="Proteomes" id="UP000053927"/>
    </source>
</evidence>
<feature type="active site" description="Proton donor" evidence="5">
    <location>
        <position position="557"/>
    </location>
</feature>
<dbReference type="InterPro" id="IPR000172">
    <property type="entry name" value="GMC_OxRdtase_N"/>
</dbReference>
<dbReference type="OMA" id="DIHAMTE"/>
<dbReference type="PIRSF" id="PIRSF000137">
    <property type="entry name" value="Alcohol_oxidase"/>
    <property type="match status" value="1"/>
</dbReference>
<dbReference type="Pfam" id="PF00732">
    <property type="entry name" value="GMC_oxred_N"/>
    <property type="match status" value="2"/>
</dbReference>
<feature type="binding site" evidence="6">
    <location>
        <position position="287"/>
    </location>
    <ligand>
        <name>FAD</name>
        <dbReference type="ChEBI" id="CHEBI:57692"/>
    </ligand>
</feature>
<dbReference type="SUPFAM" id="SSF51905">
    <property type="entry name" value="FAD/NAD(P)-binding domain"/>
    <property type="match status" value="1"/>
</dbReference>
<dbReference type="RefSeq" id="XP_007311377.1">
    <property type="nucleotide sequence ID" value="XM_007311315.1"/>
</dbReference>
<keyword evidence="7" id="KW-0732">Signal</keyword>
<keyword evidence="10" id="KW-1185">Reference proteome</keyword>
<evidence type="ECO:0000256" key="7">
    <source>
        <dbReference type="SAM" id="SignalP"/>
    </source>
</evidence>
<dbReference type="OrthoDB" id="269227at2759"/>
<comment type="cofactor">
    <cofactor evidence="1 6">
        <name>FAD</name>
        <dbReference type="ChEBI" id="CHEBI:57692"/>
    </cofactor>
</comment>
<dbReference type="Proteomes" id="UP000053927">
    <property type="component" value="Unassembled WGS sequence"/>
</dbReference>
<gene>
    <name evidence="9" type="ORF">STEHIDRAFT_135717</name>
</gene>
<dbReference type="Pfam" id="PF05199">
    <property type="entry name" value="GMC_oxred_C"/>
    <property type="match status" value="1"/>
</dbReference>
<evidence type="ECO:0000256" key="2">
    <source>
        <dbReference type="ARBA" id="ARBA00010790"/>
    </source>
</evidence>
<feature type="domain" description="Glucose-methanol-choline oxidoreductase N-terminal" evidence="8">
    <location>
        <begin position="329"/>
        <end position="343"/>
    </location>
</feature>
<dbReference type="Gene3D" id="3.50.50.60">
    <property type="entry name" value="FAD/NAD(P)-binding domain"/>
    <property type="match status" value="1"/>
</dbReference>
<evidence type="ECO:0000313" key="9">
    <source>
        <dbReference type="EMBL" id="EIM79590.1"/>
    </source>
</evidence>
<dbReference type="GeneID" id="18798468"/>
<dbReference type="AlphaFoldDB" id="R7RXI8"/>
<evidence type="ECO:0000259" key="8">
    <source>
        <dbReference type="PROSITE" id="PS00624"/>
    </source>
</evidence>
<dbReference type="KEGG" id="shs:STEHIDRAFT_135717"/>
<evidence type="ECO:0000256" key="6">
    <source>
        <dbReference type="PIRSR" id="PIRSR000137-2"/>
    </source>
</evidence>
<dbReference type="SUPFAM" id="SSF54373">
    <property type="entry name" value="FAD-linked reductases, C-terminal domain"/>
    <property type="match status" value="1"/>
</dbReference>
<dbReference type="Gene3D" id="3.30.560.10">
    <property type="entry name" value="Glucose Oxidase, domain 3"/>
    <property type="match status" value="1"/>
</dbReference>
<evidence type="ECO:0000256" key="5">
    <source>
        <dbReference type="PIRSR" id="PIRSR000137-1"/>
    </source>
</evidence>
<dbReference type="PANTHER" id="PTHR11552:SF147">
    <property type="entry name" value="CHOLINE DEHYDROGENASE, MITOCHONDRIAL"/>
    <property type="match status" value="1"/>
</dbReference>
<keyword evidence="4 6" id="KW-0274">FAD</keyword>
<feature type="signal peptide" evidence="7">
    <location>
        <begin position="1"/>
        <end position="22"/>
    </location>
</feature>
<dbReference type="eggNOG" id="KOG1238">
    <property type="taxonomic scope" value="Eukaryota"/>
</dbReference>
<reference evidence="10" key="1">
    <citation type="journal article" date="2012" name="Science">
        <title>The Paleozoic origin of enzymatic lignin decomposition reconstructed from 31 fungal genomes.</title>
        <authorList>
            <person name="Floudas D."/>
            <person name="Binder M."/>
            <person name="Riley R."/>
            <person name="Barry K."/>
            <person name="Blanchette R.A."/>
            <person name="Henrissat B."/>
            <person name="Martinez A.T."/>
            <person name="Otillar R."/>
            <person name="Spatafora J.W."/>
            <person name="Yadav J.S."/>
            <person name="Aerts A."/>
            <person name="Benoit I."/>
            <person name="Boyd A."/>
            <person name="Carlson A."/>
            <person name="Copeland A."/>
            <person name="Coutinho P.M."/>
            <person name="de Vries R.P."/>
            <person name="Ferreira P."/>
            <person name="Findley K."/>
            <person name="Foster B."/>
            <person name="Gaskell J."/>
            <person name="Glotzer D."/>
            <person name="Gorecki P."/>
            <person name="Heitman J."/>
            <person name="Hesse C."/>
            <person name="Hori C."/>
            <person name="Igarashi K."/>
            <person name="Jurgens J.A."/>
            <person name="Kallen N."/>
            <person name="Kersten P."/>
            <person name="Kohler A."/>
            <person name="Kuees U."/>
            <person name="Kumar T.K.A."/>
            <person name="Kuo A."/>
            <person name="LaButti K."/>
            <person name="Larrondo L.F."/>
            <person name="Lindquist E."/>
            <person name="Ling A."/>
            <person name="Lombard V."/>
            <person name="Lucas S."/>
            <person name="Lundell T."/>
            <person name="Martin R."/>
            <person name="McLaughlin D.J."/>
            <person name="Morgenstern I."/>
            <person name="Morin E."/>
            <person name="Murat C."/>
            <person name="Nagy L.G."/>
            <person name="Nolan M."/>
            <person name="Ohm R.A."/>
            <person name="Patyshakuliyeva A."/>
            <person name="Rokas A."/>
            <person name="Ruiz-Duenas F.J."/>
            <person name="Sabat G."/>
            <person name="Salamov A."/>
            <person name="Samejima M."/>
            <person name="Schmutz J."/>
            <person name="Slot J.C."/>
            <person name="St John F."/>
            <person name="Stenlid J."/>
            <person name="Sun H."/>
            <person name="Sun S."/>
            <person name="Syed K."/>
            <person name="Tsang A."/>
            <person name="Wiebenga A."/>
            <person name="Young D."/>
            <person name="Pisabarro A."/>
            <person name="Eastwood D.C."/>
            <person name="Martin F."/>
            <person name="Cullen D."/>
            <person name="Grigoriev I.V."/>
            <person name="Hibbett D.S."/>
        </authorList>
    </citation>
    <scope>NUCLEOTIDE SEQUENCE [LARGE SCALE GENOMIC DNA]</scope>
    <source>
        <strain evidence="10">FP-91666</strain>
    </source>
</reference>
<accession>R7RXI8</accession>
<dbReference type="PANTHER" id="PTHR11552">
    <property type="entry name" value="GLUCOSE-METHANOL-CHOLINE GMC OXIDOREDUCTASE"/>
    <property type="match status" value="1"/>
</dbReference>
<feature type="binding site" evidence="6">
    <location>
        <position position="117"/>
    </location>
    <ligand>
        <name>FAD</name>
        <dbReference type="ChEBI" id="CHEBI:57692"/>
    </ligand>
</feature>
<keyword evidence="3" id="KW-0285">Flavoprotein</keyword>
<dbReference type="InterPro" id="IPR007867">
    <property type="entry name" value="GMC_OxRtase_C"/>
</dbReference>
<feature type="active site" description="Proton acceptor" evidence="5">
    <location>
        <position position="605"/>
    </location>
</feature>
<protein>
    <submittedName>
        <fullName evidence="9">Alcohol oxidase</fullName>
    </submittedName>
</protein>
<sequence>MPSSRYHTLLVGLLLFATSAIGALYEDPSSIPQSVAYDYIIVGAGAAGGLLSNRLTESSDVKVLLIEAGPSDYNNIDIQIPRLGAGGINDPQFDWNFTTTAVEGLNNRTLEYARGYVLGGSTSINFMAYSRGTRDDYDRWANITEDRGWSWDNLFPYMIKMENLTAPSDHRNTTGEYDPAVHGYNGQLGTSMTGILLPTDGRVFNASAQLADEYPFNLDVNSGNPIGISKSQCLILFRIHFSLLSHLFNTGWAQTTIADGARSSSARDFIAPALSRSNLDVVVNTHVTKIVQTGTQDNLPVFLGVNFAHNASSPVFSLNATREVILSAGPFQTPHLLMLSGIGDSDVLSEVGIQTIVDLKDVGKNLQDHPLMTSSWTVSSNDTLDDLSRNATLENETLNEWLVNRTGADVISAGNQWGWLRLPDNASIFENTTDPSAGPTSAHYEMIFTNNFLSFIEPEPTNGSFFTMFTNVVSTSSRGSVSLNSTNPFDQPIISPNLLATEFDIFNMREALKSARRFMAAPAWSDWIIGEYGDFAQAQTDDELDAYIRAQAYTNSHGSCTVPMGKTGNDTSRGSGALNSDLTVKQTVGLRVVDSTIFPRIPAAHTQTPTYIVAERAADLIKAADRRYNTTSL</sequence>
<feature type="chain" id="PRO_5004444523" evidence="7">
    <location>
        <begin position="23"/>
        <end position="633"/>
    </location>
</feature>
<evidence type="ECO:0000256" key="1">
    <source>
        <dbReference type="ARBA" id="ARBA00001974"/>
    </source>
</evidence>
<comment type="similarity">
    <text evidence="2">Belongs to the GMC oxidoreductase family.</text>
</comment>
<name>R7RXI8_STEHR</name>
<dbReference type="EMBL" id="JH687403">
    <property type="protein sequence ID" value="EIM79590.1"/>
    <property type="molecule type" value="Genomic_DNA"/>
</dbReference>
<dbReference type="PROSITE" id="PS00624">
    <property type="entry name" value="GMC_OXRED_2"/>
    <property type="match status" value="1"/>
</dbReference>
<dbReference type="GO" id="GO:0016614">
    <property type="term" value="F:oxidoreductase activity, acting on CH-OH group of donors"/>
    <property type="evidence" value="ECO:0007669"/>
    <property type="project" value="InterPro"/>
</dbReference>
<evidence type="ECO:0000256" key="4">
    <source>
        <dbReference type="ARBA" id="ARBA00022827"/>
    </source>
</evidence>
<dbReference type="GO" id="GO:0050660">
    <property type="term" value="F:flavin adenine dinucleotide binding"/>
    <property type="evidence" value="ECO:0007669"/>
    <property type="project" value="InterPro"/>
</dbReference>
<proteinExistence type="inferred from homology"/>
<dbReference type="InterPro" id="IPR012132">
    <property type="entry name" value="GMC_OxRdtase"/>
</dbReference>
<dbReference type="InterPro" id="IPR036188">
    <property type="entry name" value="FAD/NAD-bd_sf"/>
</dbReference>